<organism evidence="1 2">
    <name type="scientific">Piscibacillus salipiscarius</name>
    <dbReference type="NCBI Taxonomy" id="299480"/>
    <lineage>
        <taxon>Bacteria</taxon>
        <taxon>Bacillati</taxon>
        <taxon>Bacillota</taxon>
        <taxon>Bacilli</taxon>
        <taxon>Bacillales</taxon>
        <taxon>Bacillaceae</taxon>
        <taxon>Piscibacillus</taxon>
    </lineage>
</organism>
<dbReference type="PROSITE" id="PS51257">
    <property type="entry name" value="PROKAR_LIPOPROTEIN"/>
    <property type="match status" value="1"/>
</dbReference>
<keyword evidence="2" id="KW-1185">Reference proteome</keyword>
<accession>A0ABW5QE66</accession>
<dbReference type="EMBL" id="JBHUMZ010000052">
    <property type="protein sequence ID" value="MFD2640213.1"/>
    <property type="molecule type" value="Genomic_DNA"/>
</dbReference>
<sequence length="165" mass="18634">MLKRTNLIYIIGLILIVSFLVSCENSEEVIKNNYYLSLSGESKNWEVDSYEVVIKPDTFSAGNGKLTMKNDKEVTSHFFSIKVHAVINGRDEVVQGKSVTVTGGEENIAQTSIGTIEGGTYFKENGDPITLKDVSDIYMIIQWQDGNQDMEERVDLYNQKEKFSF</sequence>
<dbReference type="RefSeq" id="WP_377330321.1">
    <property type="nucleotide sequence ID" value="NZ_JBHUMZ010000052.1"/>
</dbReference>
<dbReference type="Proteomes" id="UP001597452">
    <property type="component" value="Unassembled WGS sequence"/>
</dbReference>
<gene>
    <name evidence="1" type="ORF">ACFSW4_15195</name>
</gene>
<protein>
    <recommendedName>
        <fullName evidence="3">Lipoprotein</fullName>
    </recommendedName>
</protein>
<evidence type="ECO:0008006" key="3">
    <source>
        <dbReference type="Google" id="ProtNLM"/>
    </source>
</evidence>
<comment type="caution">
    <text evidence="1">The sequence shown here is derived from an EMBL/GenBank/DDBJ whole genome shotgun (WGS) entry which is preliminary data.</text>
</comment>
<name>A0ABW5QE66_9BACI</name>
<evidence type="ECO:0000313" key="1">
    <source>
        <dbReference type="EMBL" id="MFD2640213.1"/>
    </source>
</evidence>
<proteinExistence type="predicted"/>
<reference evidence="2" key="1">
    <citation type="journal article" date="2019" name="Int. J. Syst. Evol. Microbiol.">
        <title>The Global Catalogue of Microorganisms (GCM) 10K type strain sequencing project: providing services to taxonomists for standard genome sequencing and annotation.</title>
        <authorList>
            <consortium name="The Broad Institute Genomics Platform"/>
            <consortium name="The Broad Institute Genome Sequencing Center for Infectious Disease"/>
            <person name="Wu L."/>
            <person name="Ma J."/>
        </authorList>
    </citation>
    <scope>NUCLEOTIDE SEQUENCE [LARGE SCALE GENOMIC DNA]</scope>
    <source>
        <strain evidence="2">TISTR 1571</strain>
    </source>
</reference>
<evidence type="ECO:0000313" key="2">
    <source>
        <dbReference type="Proteomes" id="UP001597452"/>
    </source>
</evidence>